<sequence>MSALAFIAALASSAPFASATLPLPPELRESASIVSLDSEGNVTALRSGDGKMVCIADRPDDVTFDVRCYHRDFIPYLYRVRRLSAEGISRADIDARIEQEMEAGTFHMTMRPTAGYRMLGPITALTEDGTAWTDEMWRWQSIHIPNATAEDLGFVTEEDLGLVTGDEALMPYVMASGDLWSHVMINSPPE</sequence>
<evidence type="ECO:0000313" key="3">
    <source>
        <dbReference type="Proteomes" id="UP000471435"/>
    </source>
</evidence>
<organism evidence="2 3">
    <name type="scientific">Pontixanthobacter luteolus</name>
    <dbReference type="NCBI Taxonomy" id="295089"/>
    <lineage>
        <taxon>Bacteria</taxon>
        <taxon>Pseudomonadati</taxon>
        <taxon>Pseudomonadota</taxon>
        <taxon>Alphaproteobacteria</taxon>
        <taxon>Sphingomonadales</taxon>
        <taxon>Erythrobacteraceae</taxon>
        <taxon>Pontixanthobacter</taxon>
    </lineage>
</organism>
<accession>A0A6I4V802</accession>
<dbReference type="RefSeq" id="WP_160731223.1">
    <property type="nucleotide sequence ID" value="NZ_WTYP01000002.1"/>
</dbReference>
<protein>
    <submittedName>
        <fullName evidence="2">Uncharacterized protein</fullName>
    </submittedName>
</protein>
<dbReference type="EMBL" id="WTYP01000002">
    <property type="protein sequence ID" value="MXP47992.1"/>
    <property type="molecule type" value="Genomic_DNA"/>
</dbReference>
<dbReference type="Proteomes" id="UP000471435">
    <property type="component" value="Unassembled WGS sequence"/>
</dbReference>
<dbReference type="OrthoDB" id="9793669at2"/>
<name>A0A6I4V802_9SPHN</name>
<reference evidence="2 3" key="1">
    <citation type="submission" date="2019-12" db="EMBL/GenBank/DDBJ databases">
        <title>Genomic-based taxomic classification of the family Erythrobacteraceae.</title>
        <authorList>
            <person name="Xu L."/>
        </authorList>
    </citation>
    <scope>NUCLEOTIDE SEQUENCE [LARGE SCALE GENOMIC DNA]</scope>
    <source>
        <strain evidence="2 3">SW-109</strain>
    </source>
</reference>
<proteinExistence type="predicted"/>
<evidence type="ECO:0000313" key="2">
    <source>
        <dbReference type="EMBL" id="MXP47992.1"/>
    </source>
</evidence>
<comment type="caution">
    <text evidence="2">The sequence shown here is derived from an EMBL/GenBank/DDBJ whole genome shotgun (WGS) entry which is preliminary data.</text>
</comment>
<keyword evidence="3" id="KW-1185">Reference proteome</keyword>
<dbReference type="AlphaFoldDB" id="A0A6I4V802"/>
<feature type="chain" id="PRO_5026204782" evidence="1">
    <location>
        <begin position="20"/>
        <end position="190"/>
    </location>
</feature>
<feature type="signal peptide" evidence="1">
    <location>
        <begin position="1"/>
        <end position="19"/>
    </location>
</feature>
<keyword evidence="1" id="KW-0732">Signal</keyword>
<evidence type="ECO:0000256" key="1">
    <source>
        <dbReference type="SAM" id="SignalP"/>
    </source>
</evidence>
<gene>
    <name evidence="2" type="ORF">GRI43_11410</name>
</gene>